<accession>A0A2C9VZI9</accession>
<reference evidence="3" key="1">
    <citation type="journal article" date="2016" name="Nat. Biotechnol.">
        <title>Sequencing wild and cultivated cassava and related species reveals extensive interspecific hybridization and genetic diversity.</title>
        <authorList>
            <person name="Bredeson J.V."/>
            <person name="Lyons J.B."/>
            <person name="Prochnik S.E."/>
            <person name="Wu G.A."/>
            <person name="Ha C.M."/>
            <person name="Edsinger-Gonzales E."/>
            <person name="Grimwood J."/>
            <person name="Schmutz J."/>
            <person name="Rabbi I.Y."/>
            <person name="Egesi C."/>
            <person name="Nauluvula P."/>
            <person name="Lebot V."/>
            <person name="Ndunguru J."/>
            <person name="Mkamilo G."/>
            <person name="Bart R.S."/>
            <person name="Setter T.L."/>
            <person name="Gleadow R.M."/>
            <person name="Kulakow P."/>
            <person name="Ferguson M.E."/>
            <person name="Rounsley S."/>
            <person name="Rokhsar D.S."/>
        </authorList>
    </citation>
    <scope>NUCLEOTIDE SEQUENCE [LARGE SCALE GENOMIC DNA]</scope>
    <source>
        <strain evidence="3">cv. AM560-2</strain>
    </source>
</reference>
<feature type="signal peptide" evidence="1">
    <location>
        <begin position="1"/>
        <end position="38"/>
    </location>
</feature>
<dbReference type="Gramene" id="Manes.05G178500.1.v8.1">
    <property type="protein sequence ID" value="Manes.05G178500.1.v8.1.CDS.1"/>
    <property type="gene ID" value="Manes.05G178500.v8.1"/>
</dbReference>
<organism evidence="2 3">
    <name type="scientific">Manihot esculenta</name>
    <name type="common">Cassava</name>
    <name type="synonym">Jatropha manihot</name>
    <dbReference type="NCBI Taxonomy" id="3983"/>
    <lineage>
        <taxon>Eukaryota</taxon>
        <taxon>Viridiplantae</taxon>
        <taxon>Streptophyta</taxon>
        <taxon>Embryophyta</taxon>
        <taxon>Tracheophyta</taxon>
        <taxon>Spermatophyta</taxon>
        <taxon>Magnoliopsida</taxon>
        <taxon>eudicotyledons</taxon>
        <taxon>Gunneridae</taxon>
        <taxon>Pentapetalae</taxon>
        <taxon>rosids</taxon>
        <taxon>fabids</taxon>
        <taxon>Malpighiales</taxon>
        <taxon>Euphorbiaceae</taxon>
        <taxon>Crotonoideae</taxon>
        <taxon>Manihoteae</taxon>
        <taxon>Manihot</taxon>
    </lineage>
</organism>
<dbReference type="AlphaFoldDB" id="A0A2C9VZI9"/>
<keyword evidence="3" id="KW-1185">Reference proteome</keyword>
<gene>
    <name evidence="2" type="ORF">MANES_05G178500v8</name>
</gene>
<feature type="chain" id="PRO_5012994079" evidence="1">
    <location>
        <begin position="39"/>
        <end position="101"/>
    </location>
</feature>
<evidence type="ECO:0000313" key="3">
    <source>
        <dbReference type="Proteomes" id="UP000091857"/>
    </source>
</evidence>
<sequence length="101" mass="10368">MAKGSSISSMKRHRFVSSGLLLLLLVLLLSVQISVVHCRALRSMTTGEISGCQQQKDVAHQSAGGVASFAVSSNNSIGGGGTSVSLMFQLASGPSRKGPGH</sequence>
<protein>
    <submittedName>
        <fullName evidence="2">Uncharacterized protein</fullName>
    </submittedName>
</protein>
<proteinExistence type="predicted"/>
<dbReference type="EMBL" id="CM004391">
    <property type="protein sequence ID" value="OAY50988.1"/>
    <property type="molecule type" value="Genomic_DNA"/>
</dbReference>
<keyword evidence="1" id="KW-0732">Signal</keyword>
<comment type="caution">
    <text evidence="2">The sequence shown here is derived from an EMBL/GenBank/DDBJ whole genome shotgun (WGS) entry which is preliminary data.</text>
</comment>
<evidence type="ECO:0000313" key="2">
    <source>
        <dbReference type="EMBL" id="OAY50988.1"/>
    </source>
</evidence>
<evidence type="ECO:0000256" key="1">
    <source>
        <dbReference type="SAM" id="SignalP"/>
    </source>
</evidence>
<name>A0A2C9VZI9_MANES</name>
<dbReference type="Proteomes" id="UP000091857">
    <property type="component" value="Chromosome 5"/>
</dbReference>